<dbReference type="GO" id="GO:0000727">
    <property type="term" value="P:double-strand break repair via break-induced replication"/>
    <property type="evidence" value="ECO:0007669"/>
    <property type="project" value="TreeGrafter"/>
</dbReference>
<dbReference type="GO" id="GO:0005524">
    <property type="term" value="F:ATP binding"/>
    <property type="evidence" value="ECO:0007669"/>
    <property type="project" value="UniProtKB-KW"/>
</dbReference>
<dbReference type="EMBL" id="CAJOBJ010002563">
    <property type="protein sequence ID" value="CAF3930862.1"/>
    <property type="molecule type" value="Genomic_DNA"/>
</dbReference>
<dbReference type="Pfam" id="PF17855">
    <property type="entry name" value="MCM_lid"/>
    <property type="match status" value="1"/>
</dbReference>
<dbReference type="InterPro" id="IPR018525">
    <property type="entry name" value="MCM_CS"/>
</dbReference>
<dbReference type="InterPro" id="IPR001208">
    <property type="entry name" value="MCM_dom"/>
</dbReference>
<evidence type="ECO:0000256" key="5">
    <source>
        <dbReference type="ARBA" id="ARBA00022840"/>
    </source>
</evidence>
<keyword evidence="6 7" id="KW-0238">DNA-binding</keyword>
<dbReference type="GO" id="GO:0006271">
    <property type="term" value="P:DNA strand elongation involved in DNA replication"/>
    <property type="evidence" value="ECO:0007669"/>
    <property type="project" value="TreeGrafter"/>
</dbReference>
<comment type="caution">
    <text evidence="9">The sequence shown here is derived from an EMBL/GenBank/DDBJ whole genome shotgun (WGS) entry which is preliminary data.</text>
</comment>
<keyword evidence="5 7" id="KW-0067">ATP-binding</keyword>
<dbReference type="InterPro" id="IPR027417">
    <property type="entry name" value="P-loop_NTPase"/>
</dbReference>
<proteinExistence type="inferred from homology"/>
<evidence type="ECO:0000256" key="4">
    <source>
        <dbReference type="ARBA" id="ARBA00022806"/>
    </source>
</evidence>
<dbReference type="InterPro" id="IPR041562">
    <property type="entry name" value="MCM_lid"/>
</dbReference>
<keyword evidence="4" id="KW-0347">Helicase</keyword>
<evidence type="ECO:0000256" key="2">
    <source>
        <dbReference type="ARBA" id="ARBA00022705"/>
    </source>
</evidence>
<dbReference type="PANTHER" id="PTHR11630:SF26">
    <property type="entry name" value="DNA REPLICATION LICENSING FACTOR MCM7"/>
    <property type="match status" value="1"/>
</dbReference>
<dbReference type="GO" id="GO:0017116">
    <property type="term" value="F:single-stranded DNA helicase activity"/>
    <property type="evidence" value="ECO:0007669"/>
    <property type="project" value="TreeGrafter"/>
</dbReference>
<dbReference type="Gene3D" id="3.40.50.300">
    <property type="entry name" value="P-loop containing nucleotide triphosphate hydrolases"/>
    <property type="match status" value="1"/>
</dbReference>
<reference evidence="9" key="1">
    <citation type="submission" date="2021-02" db="EMBL/GenBank/DDBJ databases">
        <authorList>
            <person name="Nowell W R."/>
        </authorList>
    </citation>
    <scope>NUCLEOTIDE SEQUENCE</scope>
</reference>
<dbReference type="SUPFAM" id="SSF52540">
    <property type="entry name" value="P-loop containing nucleoside triphosphate hydrolases"/>
    <property type="match status" value="1"/>
</dbReference>
<evidence type="ECO:0000256" key="7">
    <source>
        <dbReference type="RuleBase" id="RU004070"/>
    </source>
</evidence>
<dbReference type="SMART" id="SM00350">
    <property type="entry name" value="MCM"/>
    <property type="match status" value="1"/>
</dbReference>
<dbReference type="EC" id="3.6.4.12" evidence="1"/>
<evidence type="ECO:0000256" key="1">
    <source>
        <dbReference type="ARBA" id="ARBA00012551"/>
    </source>
</evidence>
<organism evidence="9 10">
    <name type="scientific">Rotaria magnacalcarata</name>
    <dbReference type="NCBI Taxonomy" id="392030"/>
    <lineage>
        <taxon>Eukaryota</taxon>
        <taxon>Metazoa</taxon>
        <taxon>Spiralia</taxon>
        <taxon>Gnathifera</taxon>
        <taxon>Rotifera</taxon>
        <taxon>Eurotatoria</taxon>
        <taxon>Bdelloidea</taxon>
        <taxon>Philodinida</taxon>
        <taxon>Philodinidae</taxon>
        <taxon>Rotaria</taxon>
    </lineage>
</organism>
<keyword evidence="4" id="KW-0378">Hydrolase</keyword>
<dbReference type="GO" id="GO:0003697">
    <property type="term" value="F:single-stranded DNA binding"/>
    <property type="evidence" value="ECO:0007669"/>
    <property type="project" value="TreeGrafter"/>
</dbReference>
<dbReference type="AlphaFoldDB" id="A0A8S2M0B3"/>
<dbReference type="PROSITE" id="PS50051">
    <property type="entry name" value="MCM_2"/>
    <property type="match status" value="1"/>
</dbReference>
<feature type="non-terminal residue" evidence="9">
    <location>
        <position position="1"/>
    </location>
</feature>
<evidence type="ECO:0000259" key="8">
    <source>
        <dbReference type="PROSITE" id="PS50051"/>
    </source>
</evidence>
<dbReference type="GO" id="GO:0042555">
    <property type="term" value="C:MCM complex"/>
    <property type="evidence" value="ECO:0007669"/>
    <property type="project" value="TreeGrafter"/>
</dbReference>
<gene>
    <name evidence="9" type="ORF">GIL414_LOCUS8064</name>
</gene>
<dbReference type="PRINTS" id="PR01657">
    <property type="entry name" value="MCMFAMILY"/>
</dbReference>
<name>A0A8S2M0B3_9BILA</name>
<sequence length="298" mass="33781">EFVLEGGALVLADQGVCCIDEFDKMTEHDRTAIYEVMEQQTISIAKAGILTSLNARTSILAAANPAYGRYNPKRSIEANIQLPAALLSRFDLLWIIQDKNDREIDLKLARHIASVHQNGCQPDVEHNQNSVDMKTLRRYIATCKKKQPLVPEALLDYVVTAYVELRKQARVSKDMTYTSARMLLSILRLSTALARLRCDDLVSKDDIDESLRLMESSRLILKDHDNVSTRQINPIDQVFGIVRDMVPLSGTKIVRYGEAKERCIAKGLKPDLFDNALERYEEMGLWCVNQQRTTITII</sequence>
<evidence type="ECO:0000256" key="3">
    <source>
        <dbReference type="ARBA" id="ARBA00022741"/>
    </source>
</evidence>
<dbReference type="Proteomes" id="UP000681720">
    <property type="component" value="Unassembled WGS sequence"/>
</dbReference>
<dbReference type="Pfam" id="PF00493">
    <property type="entry name" value="MCM"/>
    <property type="match status" value="1"/>
</dbReference>
<keyword evidence="3 7" id="KW-0547">Nucleotide-binding</keyword>
<dbReference type="InterPro" id="IPR031327">
    <property type="entry name" value="MCM"/>
</dbReference>
<dbReference type="GO" id="GO:0005634">
    <property type="term" value="C:nucleus"/>
    <property type="evidence" value="ECO:0007669"/>
    <property type="project" value="TreeGrafter"/>
</dbReference>
<evidence type="ECO:0000256" key="6">
    <source>
        <dbReference type="ARBA" id="ARBA00023125"/>
    </source>
</evidence>
<evidence type="ECO:0000313" key="9">
    <source>
        <dbReference type="EMBL" id="CAF3930862.1"/>
    </source>
</evidence>
<keyword evidence="2" id="KW-0235">DNA replication</keyword>
<accession>A0A8S2M0B3</accession>
<dbReference type="PANTHER" id="PTHR11630">
    <property type="entry name" value="DNA REPLICATION LICENSING FACTOR MCM FAMILY MEMBER"/>
    <property type="match status" value="1"/>
</dbReference>
<dbReference type="PROSITE" id="PS00847">
    <property type="entry name" value="MCM_1"/>
    <property type="match status" value="1"/>
</dbReference>
<protein>
    <recommendedName>
        <fullName evidence="1">DNA helicase</fullName>
        <ecNumber evidence="1">3.6.4.12</ecNumber>
    </recommendedName>
</protein>
<feature type="domain" description="MCM C-terminal AAA(+) ATPase" evidence="8">
    <location>
        <begin position="1"/>
        <end position="112"/>
    </location>
</feature>
<dbReference type="GO" id="GO:0006270">
    <property type="term" value="P:DNA replication initiation"/>
    <property type="evidence" value="ECO:0007669"/>
    <property type="project" value="TreeGrafter"/>
</dbReference>
<comment type="similarity">
    <text evidence="7">Belongs to the MCM family.</text>
</comment>
<evidence type="ECO:0000313" key="10">
    <source>
        <dbReference type="Proteomes" id="UP000681720"/>
    </source>
</evidence>